<dbReference type="InterPro" id="IPR008983">
    <property type="entry name" value="Tumour_necrosis_fac-like_dom"/>
</dbReference>
<dbReference type="Proteomes" id="UP000596742">
    <property type="component" value="Unassembled WGS sequence"/>
</dbReference>
<name>A0A8B6BQQ3_MYTGA</name>
<organism evidence="1 2">
    <name type="scientific">Mytilus galloprovincialis</name>
    <name type="common">Mediterranean mussel</name>
    <dbReference type="NCBI Taxonomy" id="29158"/>
    <lineage>
        <taxon>Eukaryota</taxon>
        <taxon>Metazoa</taxon>
        <taxon>Spiralia</taxon>
        <taxon>Lophotrochozoa</taxon>
        <taxon>Mollusca</taxon>
        <taxon>Bivalvia</taxon>
        <taxon>Autobranchia</taxon>
        <taxon>Pteriomorphia</taxon>
        <taxon>Mytilida</taxon>
        <taxon>Mytiloidea</taxon>
        <taxon>Mytilidae</taxon>
        <taxon>Mytilinae</taxon>
        <taxon>Mytilus</taxon>
    </lineage>
</organism>
<comment type="caution">
    <text evidence="1">The sequence shown here is derived from an EMBL/GenBank/DDBJ whole genome shotgun (WGS) entry which is preliminary data.</text>
</comment>
<evidence type="ECO:0000313" key="1">
    <source>
        <dbReference type="EMBL" id="VDH93636.1"/>
    </source>
</evidence>
<proteinExistence type="predicted"/>
<dbReference type="AlphaFoldDB" id="A0A8B6BQQ3"/>
<gene>
    <name evidence="1" type="ORF">MGAL_10B042007</name>
</gene>
<sequence length="155" mass="17407">MIIEFVNWNIQSTQSIQIQDVQRDCIQSKKGTTGFPEKSALPLLKNNSSVSKTSEDSMDIISLKNVPIKMNHSNGRRCEKKESLGRKNDRKRLFLNTDFSSTVASYAYMNSDETHPGRHQTLIFDIAKTIVGSAYNTNSELFTSPDHGIYVSSGQ</sequence>
<accession>A0A8B6BQQ3</accession>
<dbReference type="OrthoDB" id="6195299at2759"/>
<reference evidence="1" key="1">
    <citation type="submission" date="2018-11" db="EMBL/GenBank/DDBJ databases">
        <authorList>
            <person name="Alioto T."/>
            <person name="Alioto T."/>
        </authorList>
    </citation>
    <scope>NUCLEOTIDE SEQUENCE</scope>
</reference>
<protein>
    <submittedName>
        <fullName evidence="1">Uncharacterized protein</fullName>
    </submittedName>
</protein>
<keyword evidence="2" id="KW-1185">Reference proteome</keyword>
<dbReference type="Gene3D" id="2.60.120.40">
    <property type="match status" value="1"/>
</dbReference>
<evidence type="ECO:0000313" key="2">
    <source>
        <dbReference type="Proteomes" id="UP000596742"/>
    </source>
</evidence>
<dbReference type="EMBL" id="UYJE01000479">
    <property type="protein sequence ID" value="VDH93636.1"/>
    <property type="molecule type" value="Genomic_DNA"/>
</dbReference>